<organism evidence="2 3">
    <name type="scientific">Agrilutibacter solisilvae</name>
    <dbReference type="NCBI Taxonomy" id="2763317"/>
    <lineage>
        <taxon>Bacteria</taxon>
        <taxon>Pseudomonadati</taxon>
        <taxon>Pseudomonadota</taxon>
        <taxon>Gammaproteobacteria</taxon>
        <taxon>Lysobacterales</taxon>
        <taxon>Lysobacteraceae</taxon>
        <taxon>Agrilutibacter</taxon>
    </lineage>
</organism>
<keyword evidence="1" id="KW-0812">Transmembrane</keyword>
<sequence>MLRASAGLLVIGWLVVCVLYLAGTLAWDNRLLWICVVAFPSACMMGLAAAAEEGSHRLAAVGVALAALASCLLFGVFYFFLFGLVGS</sequence>
<feature type="transmembrane region" description="Helical" evidence="1">
    <location>
        <begin position="58"/>
        <end position="81"/>
    </location>
</feature>
<feature type="transmembrane region" description="Helical" evidence="1">
    <location>
        <begin position="31"/>
        <end position="51"/>
    </location>
</feature>
<keyword evidence="3" id="KW-1185">Reference proteome</keyword>
<protein>
    <submittedName>
        <fullName evidence="2">Uncharacterized protein</fullName>
    </submittedName>
</protein>
<proteinExistence type="predicted"/>
<dbReference type="RefSeq" id="WP_200616193.1">
    <property type="nucleotide sequence ID" value="NZ_CP071518.1"/>
</dbReference>
<dbReference type="Proteomes" id="UP000639274">
    <property type="component" value="Chromosome"/>
</dbReference>
<evidence type="ECO:0000313" key="2">
    <source>
        <dbReference type="EMBL" id="QSX79418.1"/>
    </source>
</evidence>
<dbReference type="KEGG" id="lsf:I8J32_006030"/>
<feature type="transmembrane region" description="Helical" evidence="1">
    <location>
        <begin position="7"/>
        <end position="25"/>
    </location>
</feature>
<reference evidence="2 3" key="1">
    <citation type="submission" date="2021-03" db="EMBL/GenBank/DDBJ databases">
        <title>Lysobacter sp. nov. isolated from soil of gangwondo yeongwol, south Korea.</title>
        <authorList>
            <person name="Kim K.R."/>
            <person name="Kim K.H."/>
            <person name="Jeon C.O."/>
        </authorList>
    </citation>
    <scope>NUCLEOTIDE SEQUENCE [LARGE SCALE GENOMIC DNA]</scope>
    <source>
        <strain evidence="2 3">R19</strain>
    </source>
</reference>
<evidence type="ECO:0000256" key="1">
    <source>
        <dbReference type="SAM" id="Phobius"/>
    </source>
</evidence>
<keyword evidence="1" id="KW-1133">Transmembrane helix</keyword>
<gene>
    <name evidence="2" type="ORF">I8J32_006030</name>
</gene>
<evidence type="ECO:0000313" key="3">
    <source>
        <dbReference type="Proteomes" id="UP000639274"/>
    </source>
</evidence>
<dbReference type="AlphaFoldDB" id="A0A975ATL3"/>
<accession>A0A975ATL3</accession>
<keyword evidence="1" id="KW-0472">Membrane</keyword>
<name>A0A975ATL3_9GAMM</name>
<dbReference type="EMBL" id="CP071518">
    <property type="protein sequence ID" value="QSX79418.1"/>
    <property type="molecule type" value="Genomic_DNA"/>
</dbReference>